<accession>A0A1W5CVS6</accession>
<keyword evidence="2" id="KW-1133">Transmembrane helix</keyword>
<feature type="transmembrane region" description="Helical" evidence="2">
    <location>
        <begin position="424"/>
        <end position="442"/>
    </location>
</feature>
<organism evidence="4 5">
    <name type="scientific">Lasallia pustulata</name>
    <dbReference type="NCBI Taxonomy" id="136370"/>
    <lineage>
        <taxon>Eukaryota</taxon>
        <taxon>Fungi</taxon>
        <taxon>Dikarya</taxon>
        <taxon>Ascomycota</taxon>
        <taxon>Pezizomycotina</taxon>
        <taxon>Lecanoromycetes</taxon>
        <taxon>OSLEUM clade</taxon>
        <taxon>Umbilicariomycetidae</taxon>
        <taxon>Umbilicariales</taxon>
        <taxon>Umbilicariaceae</taxon>
        <taxon>Lasallia</taxon>
    </lineage>
</organism>
<feature type="transmembrane region" description="Helical" evidence="2">
    <location>
        <begin position="487"/>
        <end position="509"/>
    </location>
</feature>
<protein>
    <recommendedName>
        <fullName evidence="3">UBC core domain-containing protein</fullName>
    </recommendedName>
</protein>
<evidence type="ECO:0000259" key="3">
    <source>
        <dbReference type="PROSITE" id="PS50127"/>
    </source>
</evidence>
<feature type="transmembrane region" description="Helical" evidence="2">
    <location>
        <begin position="388"/>
        <end position="412"/>
    </location>
</feature>
<feature type="transmembrane region" description="Helical" evidence="2">
    <location>
        <begin position="613"/>
        <end position="630"/>
    </location>
</feature>
<reference evidence="5" key="1">
    <citation type="submission" date="2017-03" db="EMBL/GenBank/DDBJ databases">
        <authorList>
            <person name="Sharma R."/>
            <person name="Thines M."/>
        </authorList>
    </citation>
    <scope>NUCLEOTIDE SEQUENCE [LARGE SCALE GENOMIC DNA]</scope>
</reference>
<feature type="transmembrane region" description="Helical" evidence="2">
    <location>
        <begin position="636"/>
        <end position="656"/>
    </location>
</feature>
<dbReference type="Proteomes" id="UP000192927">
    <property type="component" value="Unassembled WGS sequence"/>
</dbReference>
<dbReference type="InterPro" id="IPR016135">
    <property type="entry name" value="UBQ-conjugating_enzyme/RWD"/>
</dbReference>
<dbReference type="AlphaFoldDB" id="A0A1W5CVS6"/>
<dbReference type="SMART" id="SM00212">
    <property type="entry name" value="UBCc"/>
    <property type="match status" value="1"/>
</dbReference>
<keyword evidence="1" id="KW-0833">Ubl conjugation pathway</keyword>
<dbReference type="PROSITE" id="PS50127">
    <property type="entry name" value="UBC_2"/>
    <property type="match status" value="1"/>
</dbReference>
<keyword evidence="2" id="KW-0812">Transmembrane</keyword>
<dbReference type="Pfam" id="PF00179">
    <property type="entry name" value="UQ_con"/>
    <property type="match status" value="2"/>
</dbReference>
<dbReference type="PANTHER" id="PTHR24067">
    <property type="entry name" value="UBIQUITIN-CONJUGATING ENZYME E2"/>
    <property type="match status" value="1"/>
</dbReference>
<name>A0A1W5CVS6_9LECA</name>
<feature type="transmembrane region" description="Helical" evidence="2">
    <location>
        <begin position="316"/>
        <end position="339"/>
    </location>
</feature>
<evidence type="ECO:0000256" key="2">
    <source>
        <dbReference type="SAM" id="Phobius"/>
    </source>
</evidence>
<feature type="transmembrane region" description="Helical" evidence="2">
    <location>
        <begin position="359"/>
        <end position="376"/>
    </location>
</feature>
<feature type="transmembrane region" description="Helical" evidence="2">
    <location>
        <begin position="242"/>
        <end position="262"/>
    </location>
</feature>
<keyword evidence="2" id="KW-0472">Membrane</keyword>
<dbReference type="EMBL" id="FWEW01000466">
    <property type="protein sequence ID" value="SLM34968.1"/>
    <property type="molecule type" value="Genomic_DNA"/>
</dbReference>
<evidence type="ECO:0000256" key="1">
    <source>
        <dbReference type="ARBA" id="ARBA00022786"/>
    </source>
</evidence>
<evidence type="ECO:0000313" key="5">
    <source>
        <dbReference type="Proteomes" id="UP000192927"/>
    </source>
</evidence>
<dbReference type="SUPFAM" id="SSF54495">
    <property type="entry name" value="UBC-like"/>
    <property type="match status" value="1"/>
</dbReference>
<feature type="transmembrane region" description="Helical" evidence="2">
    <location>
        <begin position="668"/>
        <end position="693"/>
    </location>
</feature>
<dbReference type="InterPro" id="IPR000608">
    <property type="entry name" value="UBC"/>
</dbReference>
<feature type="transmembrane region" description="Helical" evidence="2">
    <location>
        <begin position="564"/>
        <end position="585"/>
    </location>
</feature>
<proteinExistence type="predicted"/>
<evidence type="ECO:0000313" key="4">
    <source>
        <dbReference type="EMBL" id="SLM34968.1"/>
    </source>
</evidence>
<sequence length="709" mass="78653">MATSAAAGLLGRQLKQMQSDKDIPGISCGLVGNNVFEWEVMLMICDECKFYGGGFFRAQLSFPPEYPHLPPKMKFHTPIFHPNGNLSSFPSSFFLHPRPRSINQLIPPSPVYPSGEVCISILHPPEEDKYGYESAAERWSPVQTPETIILSVISMLSSPNDESPANVEAARLWREDTKEFRKRCLSSLLHREYMMLPAKDTDAAIAVNESLTDNPTDTSSNDRPHFQRLQSFHSRYLSRETYSGSLIINLLAFLLPALYSTLSKLWIAYIDPTQVVTTDIYTYIGVVTEVLNDGLPRSAWLIIGDRTTRSVPSRLALSYTLILVQTVLGALMTLAFIAASTQVAAAFVPPQVRAASITYVRISSVQALSSAIQVAVADCTRALDSPDVPLLISSISVVVNIVLDLLIISKFHVGAWTPTINDQALIRLACDMSSALAGLVYFGGVARKMRRRAAGGEERAGLGFKAFKVLARPSVYTFAESAIRNSLYLWLVSKIISLGAAYGTAWGVFNTIRWGLVMVPVQALEASTLAFVGHNWGRWRARAGVGLRRPKAEGKEVIEIVRPALISCIIALAVEVPLCVCLSLWGMEAFSYYLSGSTEVALIAKKMWKNIDWCYIFYGVLTQLAAILLATNPRWYLYQALGSNILWVLPWAIVMTKVQMSQAHAWKYYSIIFGGALVFDFFDVSIVLVLWAWRLMKGKMTLPRIHNTL</sequence>
<dbReference type="InterPro" id="IPR050113">
    <property type="entry name" value="Ub_conjugating_enzyme"/>
</dbReference>
<feature type="domain" description="UBC core" evidence="3">
    <location>
        <begin position="5"/>
        <end position="193"/>
    </location>
</feature>
<keyword evidence="5" id="KW-1185">Reference proteome</keyword>
<dbReference type="CDD" id="cd23795">
    <property type="entry name" value="UBCc_UBE2G1"/>
    <property type="match status" value="1"/>
</dbReference>
<dbReference type="Gene3D" id="3.10.110.10">
    <property type="entry name" value="Ubiquitin Conjugating Enzyme"/>
    <property type="match status" value="1"/>
</dbReference>